<dbReference type="Pfam" id="PF03168">
    <property type="entry name" value="LEA_2"/>
    <property type="match status" value="1"/>
</dbReference>
<reference evidence="7" key="1">
    <citation type="submission" date="2023-10" db="EMBL/GenBank/DDBJ databases">
        <title>Chromosome-level genome of the transformable northern wattle, Acacia crassicarpa.</title>
        <authorList>
            <person name="Massaro I."/>
            <person name="Sinha N.R."/>
            <person name="Poethig S."/>
            <person name="Leichty A.R."/>
        </authorList>
    </citation>
    <scope>NUCLEOTIDE SEQUENCE</scope>
    <source>
        <strain evidence="7">Acra3RX</strain>
        <tissue evidence="7">Leaf</tissue>
    </source>
</reference>
<evidence type="ECO:0000256" key="1">
    <source>
        <dbReference type="ARBA" id="ARBA00004167"/>
    </source>
</evidence>
<dbReference type="AlphaFoldDB" id="A0AAE1JUK1"/>
<evidence type="ECO:0000256" key="4">
    <source>
        <dbReference type="ARBA" id="ARBA00023136"/>
    </source>
</evidence>
<dbReference type="Proteomes" id="UP001293593">
    <property type="component" value="Unassembled WGS sequence"/>
</dbReference>
<dbReference type="PANTHER" id="PTHR31415">
    <property type="entry name" value="OS05G0367900 PROTEIN"/>
    <property type="match status" value="1"/>
</dbReference>
<accession>A0AAE1JUK1</accession>
<dbReference type="GO" id="GO:0005886">
    <property type="term" value="C:plasma membrane"/>
    <property type="evidence" value="ECO:0007669"/>
    <property type="project" value="TreeGrafter"/>
</dbReference>
<dbReference type="EMBL" id="JAWXYG010000003">
    <property type="protein sequence ID" value="KAK4277647.1"/>
    <property type="molecule type" value="Genomic_DNA"/>
</dbReference>
<keyword evidence="2 5" id="KW-0812">Transmembrane</keyword>
<name>A0AAE1JUK1_9FABA</name>
<comment type="caution">
    <text evidence="7">The sequence shown here is derived from an EMBL/GenBank/DDBJ whole genome shotgun (WGS) entry which is preliminary data.</text>
</comment>
<keyword evidence="3 5" id="KW-1133">Transmembrane helix</keyword>
<feature type="transmembrane region" description="Helical" evidence="5">
    <location>
        <begin position="29"/>
        <end position="51"/>
    </location>
</feature>
<organism evidence="7 8">
    <name type="scientific">Acacia crassicarpa</name>
    <name type="common">northern wattle</name>
    <dbReference type="NCBI Taxonomy" id="499986"/>
    <lineage>
        <taxon>Eukaryota</taxon>
        <taxon>Viridiplantae</taxon>
        <taxon>Streptophyta</taxon>
        <taxon>Embryophyta</taxon>
        <taxon>Tracheophyta</taxon>
        <taxon>Spermatophyta</taxon>
        <taxon>Magnoliopsida</taxon>
        <taxon>eudicotyledons</taxon>
        <taxon>Gunneridae</taxon>
        <taxon>Pentapetalae</taxon>
        <taxon>rosids</taxon>
        <taxon>fabids</taxon>
        <taxon>Fabales</taxon>
        <taxon>Fabaceae</taxon>
        <taxon>Caesalpinioideae</taxon>
        <taxon>mimosoid clade</taxon>
        <taxon>Acacieae</taxon>
        <taxon>Acacia</taxon>
    </lineage>
</organism>
<keyword evidence="8" id="KW-1185">Reference proteome</keyword>
<evidence type="ECO:0000256" key="3">
    <source>
        <dbReference type="ARBA" id="ARBA00022989"/>
    </source>
</evidence>
<dbReference type="InterPro" id="IPR044839">
    <property type="entry name" value="NDR1-like"/>
</dbReference>
<gene>
    <name evidence="7" type="ORF">QN277_015611</name>
</gene>
<protein>
    <recommendedName>
        <fullName evidence="6">Late embryogenesis abundant protein LEA-2 subgroup domain-containing protein</fullName>
    </recommendedName>
</protein>
<evidence type="ECO:0000256" key="2">
    <source>
        <dbReference type="ARBA" id="ARBA00022692"/>
    </source>
</evidence>
<dbReference type="GO" id="GO:0098542">
    <property type="term" value="P:defense response to other organism"/>
    <property type="evidence" value="ECO:0007669"/>
    <property type="project" value="InterPro"/>
</dbReference>
<feature type="domain" description="Late embryogenesis abundant protein LEA-2 subgroup" evidence="6">
    <location>
        <begin position="82"/>
        <end position="186"/>
    </location>
</feature>
<dbReference type="GO" id="GO:0009506">
    <property type="term" value="C:plasmodesma"/>
    <property type="evidence" value="ECO:0007669"/>
    <property type="project" value="TreeGrafter"/>
</dbReference>
<dbReference type="InterPro" id="IPR004864">
    <property type="entry name" value="LEA_2"/>
</dbReference>
<sequence>MSVITVNSPKDCATKQGVLRIEKNKYKKLLFIISSCFSLILLLILLVWFILRPSKPQFSLKELDIYQLNLSGPYLNSTIQLTLLSKNPNQKVGVYYDEFQVYATYKSQQITMDSYIPPFYQSQQESNLLSASLVGNGLPVSPSLAYELARDRLDSRLLVVNVKVNGKLRWKVGTWVSGRSRFNVNCVSFVGFGPPSSGPLTSNQGAQCSTDV</sequence>
<evidence type="ECO:0000313" key="8">
    <source>
        <dbReference type="Proteomes" id="UP001293593"/>
    </source>
</evidence>
<comment type="subcellular location">
    <subcellularLocation>
        <location evidence="1">Membrane</location>
        <topology evidence="1">Single-pass membrane protein</topology>
    </subcellularLocation>
</comment>
<evidence type="ECO:0000313" key="7">
    <source>
        <dbReference type="EMBL" id="KAK4277647.1"/>
    </source>
</evidence>
<dbReference type="PANTHER" id="PTHR31415:SF20">
    <property type="entry name" value="NDR1_HIN1-LIKE PROTEIN 26"/>
    <property type="match status" value="1"/>
</dbReference>
<proteinExistence type="predicted"/>
<keyword evidence="4 5" id="KW-0472">Membrane</keyword>
<evidence type="ECO:0000256" key="5">
    <source>
        <dbReference type="SAM" id="Phobius"/>
    </source>
</evidence>
<evidence type="ECO:0000259" key="6">
    <source>
        <dbReference type="Pfam" id="PF03168"/>
    </source>
</evidence>